<evidence type="ECO:0000313" key="3">
    <source>
        <dbReference type="Proteomes" id="UP000038204"/>
    </source>
</evidence>
<dbReference type="RefSeq" id="WP_012105210.1">
    <property type="nucleotide sequence ID" value="NZ_CPZI01000037.1"/>
</dbReference>
<gene>
    <name evidence="2" type="ORF">ERS008667_01593</name>
</gene>
<organism evidence="2 3">
    <name type="scientific">Yersinia similis</name>
    <dbReference type="NCBI Taxonomy" id="367190"/>
    <lineage>
        <taxon>Bacteria</taxon>
        <taxon>Pseudomonadati</taxon>
        <taxon>Pseudomonadota</taxon>
        <taxon>Gammaproteobacteria</taxon>
        <taxon>Enterobacterales</taxon>
        <taxon>Yersiniaceae</taxon>
        <taxon>Yersinia</taxon>
    </lineage>
</organism>
<sequence>MTRKESFNKPWASVPVQFERPGDALIARGWAGGASEDPPEAKWENWWHNRVDLALQELQNLGQLIWFADAPYQVGARVNHGGNHYLALVENSGIEPTGALDIGVWRKENANTYLQTANHFSEIAAAGPAAVAQALTNLGLKEAAKRDVGTSNDTVASGGDSRIVNAFQLRSVLDEINLNSLGQDALGIYVQALDVFATLDRNYPITIAGSLVVRPSAYGAQQEYTPFYTGRKYVRNLMGVWNGNGPWSDWIQIGNDVAPVGIPMPWPAHIPPSGWLKCNGATFNKAQFPQLASVYTRGVLPDLRGEFIRGWDDGKLADPGRGLLSFQEGTVVGGYDDNDTGDISSIGLYSSGFGDQLTNTQWVSINGKRWITAGVSSIRYEWYAYLSTRPRNIAFNYIVRAR</sequence>
<evidence type="ECO:0000313" key="2">
    <source>
        <dbReference type="EMBL" id="CNH81074.1"/>
    </source>
</evidence>
<protein>
    <submittedName>
        <fullName evidence="2">Tail collar domain-containing protein</fullName>
    </submittedName>
</protein>
<dbReference type="PANTHER" id="PTHR35191">
    <property type="entry name" value="PROPHAGE SIDE TAIL FIBER PROTEIN HOMOLOG STFQ-RELATED"/>
    <property type="match status" value="1"/>
</dbReference>
<dbReference type="CDD" id="cd19958">
    <property type="entry name" value="pyocin_knob"/>
    <property type="match status" value="1"/>
</dbReference>
<dbReference type="SUPFAM" id="SSF88874">
    <property type="entry name" value="Receptor-binding domain of short tail fibre protein gp12"/>
    <property type="match status" value="1"/>
</dbReference>
<dbReference type="InterPro" id="IPR051934">
    <property type="entry name" value="Phage_Tail_Fiber_Structural"/>
</dbReference>
<dbReference type="InterPro" id="IPR011083">
    <property type="entry name" value="Phage_tail_collar_dom"/>
</dbReference>
<accession>A0A0T9PTD3</accession>
<evidence type="ECO:0000259" key="1">
    <source>
        <dbReference type="Pfam" id="PF07484"/>
    </source>
</evidence>
<dbReference type="InterPro" id="IPR037053">
    <property type="entry name" value="Phage_tail_collar_dom_sf"/>
</dbReference>
<dbReference type="Gene3D" id="3.90.1340.10">
    <property type="entry name" value="Phage tail collar domain"/>
    <property type="match status" value="1"/>
</dbReference>
<dbReference type="PANTHER" id="PTHR35191:SF1">
    <property type="entry name" value="PROPHAGE SIDE TAIL FIBER PROTEIN HOMOLOG STFQ-RELATED"/>
    <property type="match status" value="1"/>
</dbReference>
<dbReference type="EMBL" id="CQBK01000009">
    <property type="protein sequence ID" value="CNH81074.1"/>
    <property type="molecule type" value="Genomic_DNA"/>
</dbReference>
<proteinExistence type="predicted"/>
<dbReference type="Pfam" id="PF07484">
    <property type="entry name" value="Collar"/>
    <property type="match status" value="1"/>
</dbReference>
<feature type="domain" description="Phage tail collar" evidence="1">
    <location>
        <begin position="261"/>
        <end position="308"/>
    </location>
</feature>
<reference evidence="2 3" key="1">
    <citation type="submission" date="2015-03" db="EMBL/GenBank/DDBJ databases">
        <authorList>
            <person name="Murphy D."/>
        </authorList>
    </citation>
    <scope>NUCLEOTIDE SEQUENCE [LARGE SCALE GENOMIC DNA]</scope>
    <source>
        <strain evidence="2 3">Y233</strain>
    </source>
</reference>
<dbReference type="AlphaFoldDB" id="A0A0T9PTD3"/>
<name>A0A0T9PTD3_9GAMM</name>
<dbReference type="Proteomes" id="UP000038204">
    <property type="component" value="Unassembled WGS sequence"/>
</dbReference>